<keyword evidence="5" id="KW-1185">Reference proteome</keyword>
<dbReference type="AlphaFoldDB" id="A0A9Q0BJW6"/>
<feature type="region of interest" description="Disordered" evidence="3">
    <location>
        <begin position="136"/>
        <end position="155"/>
    </location>
</feature>
<dbReference type="GO" id="GO:0030431">
    <property type="term" value="P:sleep"/>
    <property type="evidence" value="ECO:0007669"/>
    <property type="project" value="InterPro"/>
</dbReference>
<feature type="compositionally biased region" description="Acidic residues" evidence="3">
    <location>
        <begin position="744"/>
        <end position="760"/>
    </location>
</feature>
<feature type="compositionally biased region" description="Basic and acidic residues" evidence="3">
    <location>
        <begin position="10"/>
        <end position="39"/>
    </location>
</feature>
<name>A0A9Q0BJW6_9MUSC</name>
<dbReference type="CDD" id="cd23589">
    <property type="entry name" value="TFP_LU_ECD_Rtv"/>
    <property type="match status" value="1"/>
</dbReference>
<dbReference type="InterPro" id="IPR031424">
    <property type="entry name" value="QVR-like"/>
</dbReference>
<dbReference type="Proteomes" id="UP001059596">
    <property type="component" value="Unassembled WGS sequence"/>
</dbReference>
<feature type="compositionally biased region" description="Basic residues" evidence="3">
    <location>
        <begin position="40"/>
        <end position="50"/>
    </location>
</feature>
<reference evidence="4" key="1">
    <citation type="journal article" date="2023" name="Genome Biol. Evol.">
        <title>Long-read-based Genome Assembly of Drosophila gunungcola Reveals Fewer Chemosensory Genes in Flower-breeding Species.</title>
        <authorList>
            <person name="Negi A."/>
            <person name="Liao B.Y."/>
            <person name="Yeh S.D."/>
        </authorList>
    </citation>
    <scope>NUCLEOTIDE SEQUENCE</scope>
    <source>
        <strain evidence="4">Sukarami</strain>
    </source>
</reference>
<keyword evidence="2" id="KW-0325">Glycoprotein</keyword>
<dbReference type="GO" id="GO:0032222">
    <property type="term" value="P:regulation of synaptic transmission, cholinergic"/>
    <property type="evidence" value="ECO:0007669"/>
    <property type="project" value="InterPro"/>
</dbReference>
<keyword evidence="1" id="KW-0732">Signal</keyword>
<dbReference type="EMBL" id="JAMKOV010000076">
    <property type="protein sequence ID" value="KAI8034340.1"/>
    <property type="molecule type" value="Genomic_DNA"/>
</dbReference>
<feature type="region of interest" description="Disordered" evidence="3">
    <location>
        <begin position="738"/>
        <end position="760"/>
    </location>
</feature>
<dbReference type="InterPro" id="IPR038905">
    <property type="entry name" value="ARMC2"/>
</dbReference>
<comment type="caution">
    <text evidence="4">The sequence shown here is derived from an EMBL/GenBank/DDBJ whole genome shotgun (WGS) entry which is preliminary data.</text>
</comment>
<dbReference type="SUPFAM" id="SSF48371">
    <property type="entry name" value="ARM repeat"/>
    <property type="match status" value="1"/>
</dbReference>
<dbReference type="PANTHER" id="PTHR21356:SF1">
    <property type="entry name" value="ARMADILLO REPEAT-CONTAINING PROTEIN 2"/>
    <property type="match status" value="1"/>
</dbReference>
<proteinExistence type="predicted"/>
<dbReference type="Pfam" id="PF17064">
    <property type="entry name" value="QVR"/>
    <property type="match status" value="1"/>
</dbReference>
<accession>A0A9Q0BJW6</accession>
<dbReference type="GO" id="GO:0044782">
    <property type="term" value="P:cilium organization"/>
    <property type="evidence" value="ECO:0007669"/>
    <property type="project" value="TreeGrafter"/>
</dbReference>
<evidence type="ECO:0000256" key="3">
    <source>
        <dbReference type="SAM" id="MobiDB-lite"/>
    </source>
</evidence>
<sequence length="934" mass="102425">MSLLLRRRSRSETRSQEIRAEKARQPESKSDKPDKEQLAKHSHHQMRHNAPHASEQSLNKLGLVAGSGMGRRKTEAKMFLGESVGGAVPLMATGGARLVSTRRPITPRESGRVLYGKVALAGRPPSAFSMRYLQNEKPSTPRQLPALSGSGPATPMPTRNGALLCQSSTETLIELLKQHSGLKDCSDETVQHINAILQELYTRVRKQERSFKRGFILGGLYGLVECSSPRVLLAVARVVLALRVTGSNLTGACKLIFKVARHEQHDALFHEHDVLELLIDGLGHASPLDEPEACIYAYGCIRFLTASSAQERDDALNRNWIALMPPALSAISAGLCPRKLTGQQTLVSRLARHGAVELMILHLQMLNEAGATKRLQGPPLHTLYQLSAAMRALADLQLQLACPHLIRAAEVSMGELEVQANVVRTLSVLSEDSDCCATLHNYAARIGLLLGPSCAGGGQCSERLLAVLSRLGYMLGNILAKHESARIQYFHNDVAMEYLLNVLEQLNDRPATSVALLDAQIKLIRVVANMSVNPEVGAGLGNVRSLGTVLLKLLSKTSDELAKKKSPEQQELLHATLGALHNLCFYQDKQAAVQPLAEGSLQSLIDDLSDALAKVLGHCQTSVTKVELARVLGNLTRNERARRLPLMVQQLTKQAAGQDYELRTCAIGVLVNLLGDGEQRGPFLQLRGAELLSLLLRGSLEQEDWFLANIVCQALWNLLIDGQLSDLLADYLDEERLLPGENDKDNEEDEPEREPDDVDADVAETDADADGHDALWEDFALVATDLLERIQNNFDRQQQSQTEKGLLRRCYQCRSRGELGSCKDPFSFNATDVEQEPGLAAIPCASGWCGKVIEGGGTYAIDDYDLAIQRMCVQRGPDDNMDRCADTIYNYKKVYMCFCQGDLCNGARSWSSPPPILLILILPLLASMLAIDLL</sequence>
<evidence type="ECO:0000313" key="4">
    <source>
        <dbReference type="EMBL" id="KAI8034340.1"/>
    </source>
</evidence>
<dbReference type="Gene3D" id="1.25.10.10">
    <property type="entry name" value="Leucine-rich Repeat Variant"/>
    <property type="match status" value="1"/>
</dbReference>
<protein>
    <recommendedName>
        <fullName evidence="6">Protein quiver</fullName>
    </recommendedName>
</protein>
<organism evidence="4 5">
    <name type="scientific">Drosophila gunungcola</name>
    <name type="common">fruit fly</name>
    <dbReference type="NCBI Taxonomy" id="103775"/>
    <lineage>
        <taxon>Eukaryota</taxon>
        <taxon>Metazoa</taxon>
        <taxon>Ecdysozoa</taxon>
        <taxon>Arthropoda</taxon>
        <taxon>Hexapoda</taxon>
        <taxon>Insecta</taxon>
        <taxon>Pterygota</taxon>
        <taxon>Neoptera</taxon>
        <taxon>Endopterygota</taxon>
        <taxon>Diptera</taxon>
        <taxon>Brachycera</taxon>
        <taxon>Muscomorpha</taxon>
        <taxon>Ephydroidea</taxon>
        <taxon>Drosophilidae</taxon>
        <taxon>Drosophila</taxon>
        <taxon>Sophophora</taxon>
    </lineage>
</organism>
<gene>
    <name evidence="4" type="ORF">M5D96_012893</name>
</gene>
<feature type="region of interest" description="Disordered" evidence="3">
    <location>
        <begin position="1"/>
        <end position="58"/>
    </location>
</feature>
<dbReference type="PANTHER" id="PTHR21356">
    <property type="entry name" value="ARMADILLO REPEAT CONTAINING 2"/>
    <property type="match status" value="1"/>
</dbReference>
<evidence type="ECO:0000313" key="5">
    <source>
        <dbReference type="Proteomes" id="UP001059596"/>
    </source>
</evidence>
<dbReference type="InterPro" id="IPR011989">
    <property type="entry name" value="ARM-like"/>
</dbReference>
<evidence type="ECO:0008006" key="6">
    <source>
        <dbReference type="Google" id="ProtNLM"/>
    </source>
</evidence>
<evidence type="ECO:0000256" key="2">
    <source>
        <dbReference type="ARBA" id="ARBA00023180"/>
    </source>
</evidence>
<dbReference type="InterPro" id="IPR016024">
    <property type="entry name" value="ARM-type_fold"/>
</dbReference>
<evidence type="ECO:0000256" key="1">
    <source>
        <dbReference type="ARBA" id="ARBA00022729"/>
    </source>
</evidence>